<proteinExistence type="predicted"/>
<keyword evidence="3" id="KW-0804">Transcription</keyword>
<dbReference type="Pfam" id="PF02311">
    <property type="entry name" value="AraC_binding"/>
    <property type="match status" value="1"/>
</dbReference>
<sequence length="275" mass="30204">MTMDKPVPDTPCQPFQRFHAELVDTAFSPHRHDTYTFALTTRGVQDFDYRGETRRSRPGAVVVLHPDELHDGRPGAEGGFGYAGLTVLPETLARHRPGQTLPFLAGGVSRDRHLLVAIRTALSLDEQASALERENAVIELAQALDAVSDAPATISPVTQAVVDAACALIRENLEDGISLAALEAVTGQDRWQLCRDFRTLRGTSPARYLTQRRLDVVRDGLTRRQPLADLADAAGFADQAHMSRQFKAAYGISPGRYARTIVQDRTARLPHPVLH</sequence>
<dbReference type="SUPFAM" id="SSF46689">
    <property type="entry name" value="Homeodomain-like"/>
    <property type="match status" value="2"/>
</dbReference>
<protein>
    <submittedName>
        <fullName evidence="5">Transcriptional regulator, AraC family</fullName>
    </submittedName>
</protein>
<dbReference type="PANTHER" id="PTHR46796">
    <property type="entry name" value="HTH-TYPE TRANSCRIPTIONAL ACTIVATOR RHAS-RELATED"/>
    <property type="match status" value="1"/>
</dbReference>
<dbReference type="GO" id="GO:0043565">
    <property type="term" value="F:sequence-specific DNA binding"/>
    <property type="evidence" value="ECO:0007669"/>
    <property type="project" value="InterPro"/>
</dbReference>
<reference evidence="5 6" key="1">
    <citation type="submission" date="2006-08" db="EMBL/GenBank/DDBJ databases">
        <title>Complete sequence of Maricaulis maris MCS10.</title>
        <authorList>
            <consortium name="US DOE Joint Genome Institute"/>
            <person name="Copeland A."/>
            <person name="Lucas S."/>
            <person name="Lapidus A."/>
            <person name="Barry K."/>
            <person name="Detter J.C."/>
            <person name="Glavina del Rio T."/>
            <person name="Hammon N."/>
            <person name="Israni S."/>
            <person name="Dalin E."/>
            <person name="Tice H."/>
            <person name="Pitluck S."/>
            <person name="Saunders E."/>
            <person name="Brettin T."/>
            <person name="Bruce D."/>
            <person name="Han C."/>
            <person name="Tapia R."/>
            <person name="Gilna P."/>
            <person name="Schmutz J."/>
            <person name="Larimer F."/>
            <person name="Land M."/>
            <person name="Hauser L."/>
            <person name="Kyrpides N."/>
            <person name="Mikhailova N."/>
            <person name="Viollier P."/>
            <person name="Stephens C."/>
            <person name="Richardson P."/>
        </authorList>
    </citation>
    <scope>NUCLEOTIDE SEQUENCE [LARGE SCALE GENOMIC DNA]</scope>
    <source>
        <strain evidence="5 6">MCS10</strain>
    </source>
</reference>
<dbReference type="InterPro" id="IPR037923">
    <property type="entry name" value="HTH-like"/>
</dbReference>
<dbReference type="AlphaFoldDB" id="Q0ARR1"/>
<dbReference type="PANTHER" id="PTHR46796:SF2">
    <property type="entry name" value="TRANSCRIPTIONAL REGULATORY PROTEIN"/>
    <property type="match status" value="1"/>
</dbReference>
<evidence type="ECO:0000259" key="4">
    <source>
        <dbReference type="PROSITE" id="PS01124"/>
    </source>
</evidence>
<name>Q0ARR1_MARMM</name>
<keyword evidence="6" id="KW-1185">Reference proteome</keyword>
<keyword evidence="2" id="KW-0238">DNA-binding</keyword>
<dbReference type="eggNOG" id="COG2207">
    <property type="taxonomic scope" value="Bacteria"/>
</dbReference>
<dbReference type="InterPro" id="IPR050204">
    <property type="entry name" value="AraC_XylS_family_regulators"/>
</dbReference>
<dbReference type="Pfam" id="PF12833">
    <property type="entry name" value="HTH_18"/>
    <property type="match status" value="1"/>
</dbReference>
<dbReference type="SUPFAM" id="SSF51215">
    <property type="entry name" value="Regulatory protein AraC"/>
    <property type="match status" value="1"/>
</dbReference>
<dbReference type="InterPro" id="IPR003313">
    <property type="entry name" value="AraC-bd"/>
</dbReference>
<evidence type="ECO:0000256" key="3">
    <source>
        <dbReference type="ARBA" id="ARBA00023163"/>
    </source>
</evidence>
<evidence type="ECO:0000256" key="2">
    <source>
        <dbReference type="ARBA" id="ARBA00023125"/>
    </source>
</evidence>
<evidence type="ECO:0000256" key="1">
    <source>
        <dbReference type="ARBA" id="ARBA00023015"/>
    </source>
</evidence>
<dbReference type="Proteomes" id="UP000001964">
    <property type="component" value="Chromosome"/>
</dbReference>
<dbReference type="Gene3D" id="1.10.10.60">
    <property type="entry name" value="Homeodomain-like"/>
    <property type="match status" value="1"/>
</dbReference>
<evidence type="ECO:0000313" key="6">
    <source>
        <dbReference type="Proteomes" id="UP000001964"/>
    </source>
</evidence>
<feature type="domain" description="HTH araC/xylS-type" evidence="4">
    <location>
        <begin position="163"/>
        <end position="260"/>
    </location>
</feature>
<dbReference type="EMBL" id="CP000449">
    <property type="protein sequence ID" value="ABI65026.1"/>
    <property type="molecule type" value="Genomic_DNA"/>
</dbReference>
<dbReference type="SMART" id="SM00342">
    <property type="entry name" value="HTH_ARAC"/>
    <property type="match status" value="1"/>
</dbReference>
<dbReference type="PROSITE" id="PS01124">
    <property type="entry name" value="HTH_ARAC_FAMILY_2"/>
    <property type="match status" value="1"/>
</dbReference>
<gene>
    <name evidence="5" type="ordered locus">Mmar10_0733</name>
</gene>
<dbReference type="OrthoDB" id="9814125at2"/>
<dbReference type="InterPro" id="IPR018060">
    <property type="entry name" value="HTH_AraC"/>
</dbReference>
<dbReference type="HOGENOM" id="CLU_000445_88_16_5"/>
<dbReference type="InterPro" id="IPR009057">
    <property type="entry name" value="Homeodomain-like_sf"/>
</dbReference>
<accession>Q0ARR1</accession>
<evidence type="ECO:0000313" key="5">
    <source>
        <dbReference type="EMBL" id="ABI65026.1"/>
    </source>
</evidence>
<dbReference type="KEGG" id="mmr:Mmar10_0733"/>
<dbReference type="GO" id="GO:0003700">
    <property type="term" value="F:DNA-binding transcription factor activity"/>
    <property type="evidence" value="ECO:0007669"/>
    <property type="project" value="InterPro"/>
</dbReference>
<organism evidence="5 6">
    <name type="scientific">Maricaulis maris (strain MCS10)</name>
    <name type="common">Caulobacter maris</name>
    <dbReference type="NCBI Taxonomy" id="394221"/>
    <lineage>
        <taxon>Bacteria</taxon>
        <taxon>Pseudomonadati</taxon>
        <taxon>Pseudomonadota</taxon>
        <taxon>Alphaproteobacteria</taxon>
        <taxon>Maricaulales</taxon>
        <taxon>Maricaulaceae</taxon>
        <taxon>Maricaulis</taxon>
    </lineage>
</organism>
<keyword evidence="1" id="KW-0805">Transcription regulation</keyword>
<dbReference type="STRING" id="394221.Mmar10_0733"/>